<evidence type="ECO:0000313" key="2">
    <source>
        <dbReference type="Proteomes" id="UP000831701"/>
    </source>
</evidence>
<comment type="caution">
    <text evidence="1">The sequence shown here is derived from an EMBL/GenBank/DDBJ whole genome shotgun (WGS) entry which is preliminary data.</text>
</comment>
<name>A0ACB8W8F6_9TELE</name>
<reference evidence="1" key="1">
    <citation type="submission" date="2022-04" db="EMBL/GenBank/DDBJ databases">
        <title>Jade perch genome.</title>
        <authorList>
            <person name="Chao B."/>
        </authorList>
    </citation>
    <scope>NUCLEOTIDE SEQUENCE</scope>
    <source>
        <strain evidence="1">CB-2022</strain>
    </source>
</reference>
<dbReference type="Proteomes" id="UP000831701">
    <property type="component" value="Chromosome 13"/>
</dbReference>
<gene>
    <name evidence="1" type="ORF">L3Q82_010786</name>
</gene>
<accession>A0ACB8W8F6</accession>
<dbReference type="EMBL" id="CM041543">
    <property type="protein sequence ID" value="KAI3364021.1"/>
    <property type="molecule type" value="Genomic_DNA"/>
</dbReference>
<organism evidence="1 2">
    <name type="scientific">Scortum barcoo</name>
    <name type="common">barcoo grunter</name>
    <dbReference type="NCBI Taxonomy" id="214431"/>
    <lineage>
        <taxon>Eukaryota</taxon>
        <taxon>Metazoa</taxon>
        <taxon>Chordata</taxon>
        <taxon>Craniata</taxon>
        <taxon>Vertebrata</taxon>
        <taxon>Euteleostomi</taxon>
        <taxon>Actinopterygii</taxon>
        <taxon>Neopterygii</taxon>
        <taxon>Teleostei</taxon>
        <taxon>Neoteleostei</taxon>
        <taxon>Acanthomorphata</taxon>
        <taxon>Eupercaria</taxon>
        <taxon>Centrarchiformes</taxon>
        <taxon>Terapontoidei</taxon>
        <taxon>Terapontidae</taxon>
        <taxon>Scortum</taxon>
    </lineage>
</organism>
<evidence type="ECO:0000313" key="1">
    <source>
        <dbReference type="EMBL" id="KAI3364021.1"/>
    </source>
</evidence>
<keyword evidence="2" id="KW-1185">Reference proteome</keyword>
<sequence length="434" mass="47590">MTAFYLRFLPRYLETTAPLRALLKLDAPWSWTPACSAAVRTLKAQLTSPPVLAHFDLQNPTFVTCDASNTAVAYVPVRASLHAADGPPGPHGPASHDRIRPQAFTGGRRGCRRITNFTTQFTPGRDNVVADLLSRATPCSALETAQDPQEPELILMLHTPLQGAVSLQELEAASAQDPVLTQLRTFIRGGWPTKVPEDLQPFYRVKAELSCWNDVCVARGLCTVIPSALRARVLTMMHEGHLGFVKPLPWPSAPWSHVQVDICSGLYGVPQHQCFLLVAYDLHSKWPEVLPTGSVTTRVVTDFLSSLFARWGVPDTITTDNGPQFVSADFTAFAEGRRIKHIRTALYHPQANGGVERFNQTLKNGLRAHLADGLPFPSALQSTLLHYRATPHATTGSSPALLMLGRELQLPLDRLRPHTGDRSGRPATPHETAV</sequence>
<proteinExistence type="predicted"/>
<protein>
    <submittedName>
        <fullName evidence="1">Uncharacterized protein</fullName>
    </submittedName>
</protein>